<comment type="caution">
    <text evidence="2">The sequence shown here is derived from an EMBL/GenBank/DDBJ whole genome shotgun (WGS) entry which is preliminary data.</text>
</comment>
<dbReference type="EMBL" id="AMYD01000780">
    <property type="protein sequence ID" value="EQB56187.1"/>
    <property type="molecule type" value="Genomic_DNA"/>
</dbReference>
<organism evidence="2 3">
    <name type="scientific">Colletotrichum gloeosporioides (strain Cg-14)</name>
    <name type="common">Anthracnose fungus</name>
    <name type="synonym">Glomerella cingulata</name>
    <dbReference type="NCBI Taxonomy" id="1237896"/>
    <lineage>
        <taxon>Eukaryota</taxon>
        <taxon>Fungi</taxon>
        <taxon>Dikarya</taxon>
        <taxon>Ascomycota</taxon>
        <taxon>Pezizomycotina</taxon>
        <taxon>Sordariomycetes</taxon>
        <taxon>Hypocreomycetidae</taxon>
        <taxon>Glomerellales</taxon>
        <taxon>Glomerellaceae</taxon>
        <taxon>Colletotrichum</taxon>
        <taxon>Colletotrichum gloeosporioides species complex</taxon>
    </lineage>
</organism>
<feature type="compositionally biased region" description="Polar residues" evidence="1">
    <location>
        <begin position="634"/>
        <end position="643"/>
    </location>
</feature>
<evidence type="ECO:0000313" key="2">
    <source>
        <dbReference type="EMBL" id="EQB56187.1"/>
    </source>
</evidence>
<proteinExistence type="predicted"/>
<sequence length="711" mass="79426">MATHHRQQRKPAIYSQDWGSSAIRGSILPRHPGALLREVWNQHPYPWVDERYQEGAFCPNLYLNDDGIGVYLGEIIDHDRVATPSKPFFAIEPVTSNEFVKAALKGPEATKMWERIDTGLKKILETVFRQVVLDCNITEQGGPFYIDEIALAYPLYWTEVERSKYERLVREVLSTFDDVCLSHVRPLIVFHQECLAAAHNLFTSITQSETVMGPITESPLLVTIDFVQNECKHIVARRDLDDLSYSVVGSPLVARRGTQVWEQEIAAFAVQTLERKRNAALPPSALKGILRHFHQDIKSLRADEIGDMRLFYEDEYGGHILVVPAEKAKLRFWKAMREPLQLATTEIFEAASLSDDVRVVVYGGSGQNSVVQSKIKAACENAGVKPPYFAQNGSRAKQTWNVVNGAAYATARTVTVEEFMRKGAAFGIRKSVLKSGARTSDKCPAVDWKSDVAVALDSRSSKPYRTWCTGSTRMKIICDPYSQAGAEKKDNMLDIDRSYDLLELPQPSQGYWKYRLSLRREANTTKLFIRIENMGKAGARVIGTPIQHSFPLYVDGTSNACLLDVDVNDEGRGFMLSEKGHLKACPPEVIQEQLQQMRRAKRGAGVKRKRSHSRVPGVKPSGHLPPFKRRATPHSAQTQTLVESSDDTASSDSDMGVGHYGFRGIGTELGDVGQAFATSSSSTDGFRFAPYEALKELGKRYGMSQDDARQV</sequence>
<feature type="region of interest" description="Disordered" evidence="1">
    <location>
        <begin position="597"/>
        <end position="655"/>
    </location>
</feature>
<dbReference type="OrthoDB" id="4849067at2759"/>
<evidence type="ECO:0000313" key="3">
    <source>
        <dbReference type="Proteomes" id="UP000015530"/>
    </source>
</evidence>
<dbReference type="HOGENOM" id="CLU_022325_0_0_1"/>
<reference evidence="3" key="1">
    <citation type="journal article" date="2013" name="Mol. Plant Microbe Interact.">
        <title>Global aspects of pacC regulation of pathogenicity genes in Colletotrichum gloeosporioides as revealed by transcriptome analysis.</title>
        <authorList>
            <person name="Alkan N."/>
            <person name="Meng X."/>
            <person name="Friedlander G."/>
            <person name="Reuveni E."/>
            <person name="Sukno S."/>
            <person name="Sherman A."/>
            <person name="Thon M."/>
            <person name="Fluhr R."/>
            <person name="Prusky D."/>
        </authorList>
    </citation>
    <scope>NUCLEOTIDE SEQUENCE [LARGE SCALE GENOMIC DNA]</scope>
    <source>
        <strain evidence="3">Cg-14</strain>
    </source>
</reference>
<dbReference type="STRING" id="1237896.T0KKR3"/>
<dbReference type="AlphaFoldDB" id="T0KKR3"/>
<accession>T0KKR3</accession>
<protein>
    <submittedName>
        <fullName evidence="2">Uncharacterized protein</fullName>
    </submittedName>
</protein>
<evidence type="ECO:0000256" key="1">
    <source>
        <dbReference type="SAM" id="MobiDB-lite"/>
    </source>
</evidence>
<dbReference type="Proteomes" id="UP000015530">
    <property type="component" value="Unassembled WGS sequence"/>
</dbReference>
<name>T0KKR3_COLGC</name>
<feature type="compositionally biased region" description="Basic residues" evidence="1">
    <location>
        <begin position="598"/>
        <end position="613"/>
    </location>
</feature>
<gene>
    <name evidence="2" type="ORF">CGLO_03825</name>
</gene>